<keyword evidence="8 9" id="KW-0560">Oxidoreductase</keyword>
<evidence type="ECO:0000256" key="7">
    <source>
        <dbReference type="ARBA" id="ARBA00022884"/>
    </source>
</evidence>
<dbReference type="AlphaFoldDB" id="G0QPC5"/>
<dbReference type="STRING" id="857967.G0QPC5"/>
<dbReference type="OrthoDB" id="10262250at2759"/>
<feature type="binding site" evidence="11">
    <location>
        <position position="112"/>
    </location>
    <ligand>
        <name>FMN</name>
        <dbReference type="ChEBI" id="CHEBI:58210"/>
    </ligand>
</feature>
<evidence type="ECO:0000256" key="6">
    <source>
        <dbReference type="ARBA" id="ARBA00022857"/>
    </source>
</evidence>
<proteinExistence type="inferred from homology"/>
<dbReference type="PIRSF" id="PIRSF006621">
    <property type="entry name" value="Dus"/>
    <property type="match status" value="1"/>
</dbReference>
<keyword evidence="11" id="KW-0547">Nucleotide-binding</keyword>
<comment type="function">
    <text evidence="9">Catalyzes the synthesis of dihydrouridine, a modified base found in the D-loop of most tRNAs.</text>
</comment>
<evidence type="ECO:0000256" key="10">
    <source>
        <dbReference type="PIRSR" id="PIRSR006621-1"/>
    </source>
</evidence>
<dbReference type="EC" id="1.3.1.-" evidence="9"/>
<keyword evidence="4 9" id="KW-0288">FMN</keyword>
<evidence type="ECO:0000256" key="1">
    <source>
        <dbReference type="ARBA" id="ARBA00001917"/>
    </source>
</evidence>
<sequence length="322" mass="37711">MRLLTKHSVLYTEMIHESFINQNPQKAKNLLQFDPIQHPVVIQLGGCDPNKLQEAALICQDIGYDEINLNVGCPSDRVQCGKFGACLMKEPETVSKIMQKMQQILKIPCTIKCRLGVDNLDQYEFLQKFVQEISENGKVQHFIVHARIAILKGLTPSQNRIVPSLKYDFVLQLKQDFPHIDFSINGGFKTFQQIENILKEENNLMGCMIGRLAYENPYFFSDVDRRFYKQDNLNWNRKDILLIWGQYGKHQMKLNKNLSVFILNRPILSLFQGEKHSSKYKQFISDKKNFEKCLDYENFIHEAIYIMEIHNPDVLYNNFKHL</sequence>
<dbReference type="OMA" id="NNMIGAC"/>
<gene>
    <name evidence="13" type="ORF">IMG5_066540</name>
</gene>
<dbReference type="GO" id="GO:0017150">
    <property type="term" value="F:tRNA dihydrouridine synthase activity"/>
    <property type="evidence" value="ECO:0007669"/>
    <property type="project" value="InterPro"/>
</dbReference>
<protein>
    <recommendedName>
        <fullName evidence="9">tRNA-dihydrouridine synthase</fullName>
        <ecNumber evidence="9">1.3.1.-</ecNumber>
    </recommendedName>
</protein>
<reference evidence="13 14" key="1">
    <citation type="submission" date="2011-07" db="EMBL/GenBank/DDBJ databases">
        <authorList>
            <person name="Coyne R."/>
            <person name="Brami D."/>
            <person name="Johnson J."/>
            <person name="Hostetler J."/>
            <person name="Hannick L."/>
            <person name="Clark T."/>
            <person name="Cassidy-Hanley D."/>
            <person name="Inman J."/>
        </authorList>
    </citation>
    <scope>NUCLEOTIDE SEQUENCE [LARGE SCALE GENOMIC DNA]</scope>
    <source>
        <strain evidence="13 14">G5</strain>
    </source>
</reference>
<dbReference type="InParanoid" id="G0QPC5"/>
<comment type="cofactor">
    <cofactor evidence="1 9 11">
        <name>FMN</name>
        <dbReference type="ChEBI" id="CHEBI:58210"/>
    </cofactor>
</comment>
<evidence type="ECO:0000313" key="14">
    <source>
        <dbReference type="Proteomes" id="UP000008983"/>
    </source>
</evidence>
<organism evidence="13 14">
    <name type="scientific">Ichthyophthirius multifiliis</name>
    <name type="common">White spot disease agent</name>
    <name type="synonym">Ich</name>
    <dbReference type="NCBI Taxonomy" id="5932"/>
    <lineage>
        <taxon>Eukaryota</taxon>
        <taxon>Sar</taxon>
        <taxon>Alveolata</taxon>
        <taxon>Ciliophora</taxon>
        <taxon>Intramacronucleata</taxon>
        <taxon>Oligohymenophorea</taxon>
        <taxon>Hymenostomatida</taxon>
        <taxon>Ophryoglenina</taxon>
        <taxon>Ichthyophthirius</taxon>
    </lineage>
</organism>
<dbReference type="InterPro" id="IPR018517">
    <property type="entry name" value="tRNA_hU_synthase_CS"/>
</dbReference>
<dbReference type="Pfam" id="PF01207">
    <property type="entry name" value="Dus"/>
    <property type="match status" value="1"/>
</dbReference>
<feature type="binding site" evidence="11">
    <location>
        <position position="145"/>
    </location>
    <ligand>
        <name>FMN</name>
        <dbReference type="ChEBI" id="CHEBI:58210"/>
    </ligand>
</feature>
<evidence type="ECO:0000256" key="11">
    <source>
        <dbReference type="PIRSR" id="PIRSR006621-2"/>
    </source>
</evidence>
<dbReference type="InterPro" id="IPR001269">
    <property type="entry name" value="DUS_fam"/>
</dbReference>
<evidence type="ECO:0000256" key="8">
    <source>
        <dbReference type="ARBA" id="ARBA00023002"/>
    </source>
</evidence>
<keyword evidence="3 9" id="KW-0285">Flavoprotein</keyword>
<dbReference type="CDD" id="cd02801">
    <property type="entry name" value="DUS_like_FMN"/>
    <property type="match status" value="1"/>
</dbReference>
<dbReference type="PANTHER" id="PTHR42907">
    <property type="entry name" value="FMN-LINKED OXIDOREDUCTASES SUPERFAMILY PROTEIN"/>
    <property type="match status" value="1"/>
</dbReference>
<keyword evidence="6" id="KW-0521">NADP</keyword>
<feature type="active site" description="Proton donor" evidence="10">
    <location>
        <position position="73"/>
    </location>
</feature>
<dbReference type="RefSeq" id="XP_004036911.1">
    <property type="nucleotide sequence ID" value="XM_004036863.1"/>
</dbReference>
<dbReference type="SUPFAM" id="SSF51395">
    <property type="entry name" value="FMN-linked oxidoreductases"/>
    <property type="match status" value="1"/>
</dbReference>
<accession>G0QPC5</accession>
<dbReference type="InterPro" id="IPR013785">
    <property type="entry name" value="Aldolase_TIM"/>
</dbReference>
<evidence type="ECO:0000256" key="9">
    <source>
        <dbReference type="PIRNR" id="PIRNR006621"/>
    </source>
</evidence>
<feature type="binding site" evidence="11">
    <location>
        <position position="43"/>
    </location>
    <ligand>
        <name>FMN</name>
        <dbReference type="ChEBI" id="CHEBI:58210"/>
    </ligand>
</feature>
<dbReference type="GO" id="GO:0000049">
    <property type="term" value="F:tRNA binding"/>
    <property type="evidence" value="ECO:0007669"/>
    <property type="project" value="UniProtKB-KW"/>
</dbReference>
<keyword evidence="2" id="KW-0820">tRNA-binding</keyword>
<keyword evidence="5 9" id="KW-0819">tRNA processing</keyword>
<evidence type="ECO:0000259" key="12">
    <source>
        <dbReference type="Pfam" id="PF01207"/>
    </source>
</evidence>
<dbReference type="PANTHER" id="PTHR42907:SF1">
    <property type="entry name" value="FMN-LINKED OXIDOREDUCTASES SUPERFAMILY PROTEIN"/>
    <property type="match status" value="1"/>
</dbReference>
<dbReference type="Gene3D" id="3.20.20.70">
    <property type="entry name" value="Aldolase class I"/>
    <property type="match status" value="1"/>
</dbReference>
<dbReference type="InterPro" id="IPR035587">
    <property type="entry name" value="DUS-like_FMN-bd"/>
</dbReference>
<dbReference type="eggNOG" id="KOG2335">
    <property type="taxonomic scope" value="Eukaryota"/>
</dbReference>
<keyword evidence="14" id="KW-1185">Reference proteome</keyword>
<dbReference type="InterPro" id="IPR004653">
    <property type="entry name" value="DusA"/>
</dbReference>
<dbReference type="NCBIfam" id="NF008774">
    <property type="entry name" value="PRK11815.1"/>
    <property type="match status" value="1"/>
</dbReference>
<dbReference type="Proteomes" id="UP000008983">
    <property type="component" value="Unassembled WGS sequence"/>
</dbReference>
<dbReference type="GO" id="GO:0050660">
    <property type="term" value="F:flavin adenine dinucleotide binding"/>
    <property type="evidence" value="ECO:0007669"/>
    <property type="project" value="InterPro"/>
</dbReference>
<evidence type="ECO:0000256" key="5">
    <source>
        <dbReference type="ARBA" id="ARBA00022694"/>
    </source>
</evidence>
<dbReference type="PROSITE" id="PS01136">
    <property type="entry name" value="UPF0034"/>
    <property type="match status" value="1"/>
</dbReference>
<evidence type="ECO:0000256" key="4">
    <source>
        <dbReference type="ARBA" id="ARBA00022643"/>
    </source>
</evidence>
<evidence type="ECO:0000256" key="3">
    <source>
        <dbReference type="ARBA" id="ARBA00022630"/>
    </source>
</evidence>
<dbReference type="GeneID" id="14909100"/>
<feature type="binding site" evidence="11">
    <location>
        <begin position="210"/>
        <end position="211"/>
    </location>
    <ligand>
        <name>FMN</name>
        <dbReference type="ChEBI" id="CHEBI:58210"/>
    </ligand>
</feature>
<name>G0QPC5_ICHMU</name>
<feature type="domain" description="DUS-like FMN-binding" evidence="12">
    <location>
        <begin position="2"/>
        <end position="291"/>
    </location>
</feature>
<dbReference type="EMBL" id="GL983544">
    <property type="protein sequence ID" value="EGR32925.1"/>
    <property type="molecule type" value="Genomic_DNA"/>
</dbReference>
<comment type="similarity">
    <text evidence="9">Belongs to the dus family.</text>
</comment>
<keyword evidence="7" id="KW-0694">RNA-binding</keyword>
<evidence type="ECO:0000256" key="2">
    <source>
        <dbReference type="ARBA" id="ARBA00022555"/>
    </source>
</evidence>
<feature type="binding site" evidence="11">
    <location>
        <begin position="185"/>
        <end position="187"/>
    </location>
    <ligand>
        <name>FMN</name>
        <dbReference type="ChEBI" id="CHEBI:58210"/>
    </ligand>
</feature>
<evidence type="ECO:0000313" key="13">
    <source>
        <dbReference type="EMBL" id="EGR32925.1"/>
    </source>
</evidence>